<accession>A0A913ZDH1</accession>
<dbReference type="Proteomes" id="UP000887568">
    <property type="component" value="Unplaced"/>
</dbReference>
<protein>
    <recommendedName>
        <fullName evidence="1">IRS-type PTB domain-containing protein</fullName>
    </recommendedName>
</protein>
<dbReference type="OMA" id="VICDDFR"/>
<dbReference type="RefSeq" id="XP_038049106.1">
    <property type="nucleotide sequence ID" value="XM_038193178.1"/>
</dbReference>
<evidence type="ECO:0000259" key="1">
    <source>
        <dbReference type="Pfam" id="PF02174"/>
    </source>
</evidence>
<name>A0A913ZDH1_PATMI</name>
<sequence length="120" mass="13410">MGGQQSTNGTDAYKVDIFGDSMRKKFDRGELKVTATHLCFVGAKNNFEWPLGDLKRFGQGKKVFSVELLDHNDILNTREVIFRSKSAQVICEDFREKLAALEESISRPAPETAPMVEAVS</sequence>
<dbReference type="Gene3D" id="2.30.29.30">
    <property type="entry name" value="Pleckstrin-homology domain (PH domain)/Phosphotyrosine-binding domain (PTB)"/>
    <property type="match status" value="1"/>
</dbReference>
<reference evidence="2" key="1">
    <citation type="submission" date="2022-11" db="UniProtKB">
        <authorList>
            <consortium name="EnsemblMetazoa"/>
        </authorList>
    </citation>
    <scope>IDENTIFICATION</scope>
</reference>
<dbReference type="InterPro" id="IPR011993">
    <property type="entry name" value="PH-like_dom_sf"/>
</dbReference>
<dbReference type="GeneID" id="119722817"/>
<dbReference type="EnsemblMetazoa" id="XM_038193178.1">
    <property type="protein sequence ID" value="XP_038049106.1"/>
    <property type="gene ID" value="LOC119722817"/>
</dbReference>
<dbReference type="SUPFAM" id="SSF50729">
    <property type="entry name" value="PH domain-like"/>
    <property type="match status" value="1"/>
</dbReference>
<proteinExistence type="predicted"/>
<dbReference type="AlphaFoldDB" id="A0A913ZDH1"/>
<evidence type="ECO:0000313" key="3">
    <source>
        <dbReference type="Proteomes" id="UP000887568"/>
    </source>
</evidence>
<dbReference type="EnsemblMetazoa" id="XM_038193179.1">
    <property type="protein sequence ID" value="XP_038049107.1"/>
    <property type="gene ID" value="LOC119722817"/>
</dbReference>
<dbReference type="InterPro" id="IPR002404">
    <property type="entry name" value="IRS_PTB"/>
</dbReference>
<keyword evidence="3" id="KW-1185">Reference proteome</keyword>
<dbReference type="Pfam" id="PF02174">
    <property type="entry name" value="IRS"/>
    <property type="match status" value="1"/>
</dbReference>
<organism evidence="2 3">
    <name type="scientific">Patiria miniata</name>
    <name type="common">Bat star</name>
    <name type="synonym">Asterina miniata</name>
    <dbReference type="NCBI Taxonomy" id="46514"/>
    <lineage>
        <taxon>Eukaryota</taxon>
        <taxon>Metazoa</taxon>
        <taxon>Echinodermata</taxon>
        <taxon>Eleutherozoa</taxon>
        <taxon>Asterozoa</taxon>
        <taxon>Asteroidea</taxon>
        <taxon>Valvatacea</taxon>
        <taxon>Valvatida</taxon>
        <taxon>Asterinidae</taxon>
        <taxon>Patiria</taxon>
    </lineage>
</organism>
<evidence type="ECO:0000313" key="2">
    <source>
        <dbReference type="EnsemblMetazoa" id="XP_038049106.1"/>
    </source>
</evidence>
<feature type="domain" description="IRS-type PTB" evidence="1">
    <location>
        <begin position="26"/>
        <end position="97"/>
    </location>
</feature>
<dbReference type="RefSeq" id="XP_038049107.1">
    <property type="nucleotide sequence ID" value="XM_038193179.1"/>
</dbReference>